<dbReference type="PROSITE" id="PS50075">
    <property type="entry name" value="CARRIER"/>
    <property type="match status" value="1"/>
</dbReference>
<evidence type="ECO:0000313" key="9">
    <source>
        <dbReference type="Proteomes" id="UP000586305"/>
    </source>
</evidence>
<evidence type="ECO:0000256" key="5">
    <source>
        <dbReference type="ARBA" id="ARBA00022832"/>
    </source>
</evidence>
<dbReference type="RefSeq" id="WP_171624994.1">
    <property type="nucleotide sequence ID" value="NZ_JABBPG010000002.1"/>
</dbReference>
<dbReference type="InterPro" id="IPR000873">
    <property type="entry name" value="AMP-dep_synth/lig_dom"/>
</dbReference>
<dbReference type="PROSITE" id="PS00455">
    <property type="entry name" value="AMP_BINDING"/>
    <property type="match status" value="1"/>
</dbReference>
<dbReference type="GO" id="GO:0070566">
    <property type="term" value="F:adenylyltransferase activity"/>
    <property type="evidence" value="ECO:0007669"/>
    <property type="project" value="TreeGrafter"/>
</dbReference>
<dbReference type="InterPro" id="IPR009081">
    <property type="entry name" value="PP-bd_ACP"/>
</dbReference>
<organism evidence="8 9">
    <name type="scientific">Pseudoalteromonas caenipelagi</name>
    <dbReference type="NCBI Taxonomy" id="2726988"/>
    <lineage>
        <taxon>Bacteria</taxon>
        <taxon>Pseudomonadati</taxon>
        <taxon>Pseudomonadota</taxon>
        <taxon>Gammaproteobacteria</taxon>
        <taxon>Alteromonadales</taxon>
        <taxon>Pseudoalteromonadaceae</taxon>
        <taxon>Pseudoalteromonas</taxon>
    </lineage>
</organism>
<proteinExistence type="inferred from homology"/>
<dbReference type="Proteomes" id="UP000586305">
    <property type="component" value="Unassembled WGS sequence"/>
</dbReference>
<evidence type="ECO:0000256" key="3">
    <source>
        <dbReference type="ARBA" id="ARBA00022553"/>
    </source>
</evidence>
<reference evidence="8 9" key="1">
    <citation type="submission" date="2020-04" db="EMBL/GenBank/DDBJ databases">
        <title>Pseudoalteromonas caenipelagi sp. nov., isolated from a tidal flat.</title>
        <authorList>
            <person name="Park S."/>
            <person name="Yoon J.-H."/>
        </authorList>
    </citation>
    <scope>NUCLEOTIDE SEQUENCE [LARGE SCALE GENOMIC DNA]</scope>
    <source>
        <strain evidence="8 9">JBTF-M23</strain>
    </source>
</reference>
<dbReference type="Pfam" id="PF00501">
    <property type="entry name" value="AMP-binding"/>
    <property type="match status" value="1"/>
</dbReference>
<dbReference type="InterPro" id="IPR020806">
    <property type="entry name" value="PKS_PP-bd"/>
</dbReference>
<dbReference type="GO" id="GO:0016874">
    <property type="term" value="F:ligase activity"/>
    <property type="evidence" value="ECO:0007669"/>
    <property type="project" value="UniProtKB-KW"/>
</dbReference>
<dbReference type="GO" id="GO:0031177">
    <property type="term" value="F:phosphopantetheine binding"/>
    <property type="evidence" value="ECO:0007669"/>
    <property type="project" value="InterPro"/>
</dbReference>
<evidence type="ECO:0000259" key="7">
    <source>
        <dbReference type="PROSITE" id="PS50075"/>
    </source>
</evidence>
<dbReference type="Pfam" id="PF23024">
    <property type="entry name" value="AMP-dom_DIP2-like"/>
    <property type="match status" value="1"/>
</dbReference>
<protein>
    <submittedName>
        <fullName evidence="8">AMP-binding protein</fullName>
    </submittedName>
</protein>
<dbReference type="GO" id="GO:0006633">
    <property type="term" value="P:fatty acid biosynthetic process"/>
    <property type="evidence" value="ECO:0007669"/>
    <property type="project" value="TreeGrafter"/>
</dbReference>
<evidence type="ECO:0000313" key="8">
    <source>
        <dbReference type="EMBL" id="NOU49907.1"/>
    </source>
</evidence>
<dbReference type="SUPFAM" id="SSF47336">
    <property type="entry name" value="ACP-like"/>
    <property type="match status" value="1"/>
</dbReference>
<dbReference type="GO" id="GO:0005886">
    <property type="term" value="C:plasma membrane"/>
    <property type="evidence" value="ECO:0007669"/>
    <property type="project" value="TreeGrafter"/>
</dbReference>
<dbReference type="AlphaFoldDB" id="A0A849VDV5"/>
<dbReference type="EMBL" id="JABBPG010000002">
    <property type="protein sequence ID" value="NOU49907.1"/>
    <property type="molecule type" value="Genomic_DNA"/>
</dbReference>
<dbReference type="PANTHER" id="PTHR22754">
    <property type="entry name" value="DISCO-INTERACTING PROTEIN 2 DIP2 -RELATED"/>
    <property type="match status" value="1"/>
</dbReference>
<dbReference type="SMART" id="SM00823">
    <property type="entry name" value="PKS_PP"/>
    <property type="match status" value="1"/>
</dbReference>
<keyword evidence="2" id="KW-0596">Phosphopantetheine</keyword>
<comment type="caution">
    <text evidence="8">The sequence shown here is derived from an EMBL/GenBank/DDBJ whole genome shotgun (WGS) entry which is preliminary data.</text>
</comment>
<feature type="domain" description="Carrier" evidence="7">
    <location>
        <begin position="606"/>
        <end position="683"/>
    </location>
</feature>
<evidence type="ECO:0000256" key="1">
    <source>
        <dbReference type="ARBA" id="ARBA00006432"/>
    </source>
</evidence>
<dbReference type="InterPro" id="IPR040097">
    <property type="entry name" value="FAAL/FAAC"/>
</dbReference>
<comment type="similarity">
    <text evidence="1">Belongs to the ATP-dependent AMP-binding enzyme family.</text>
</comment>
<keyword evidence="4" id="KW-0436">Ligase</keyword>
<dbReference type="GO" id="GO:0071766">
    <property type="term" value="P:Actinobacterium-type cell wall biogenesis"/>
    <property type="evidence" value="ECO:0007669"/>
    <property type="project" value="UniProtKB-ARBA"/>
</dbReference>
<dbReference type="InterPro" id="IPR020845">
    <property type="entry name" value="AMP-binding_CS"/>
</dbReference>
<dbReference type="InterPro" id="IPR036736">
    <property type="entry name" value="ACP-like_sf"/>
</dbReference>
<evidence type="ECO:0000256" key="2">
    <source>
        <dbReference type="ARBA" id="ARBA00022450"/>
    </source>
</evidence>
<dbReference type="CDD" id="cd05931">
    <property type="entry name" value="FAAL"/>
    <property type="match status" value="1"/>
</dbReference>
<evidence type="ECO:0000256" key="6">
    <source>
        <dbReference type="ARBA" id="ARBA00023098"/>
    </source>
</evidence>
<dbReference type="InterPro" id="IPR045851">
    <property type="entry name" value="AMP-bd_C_sf"/>
</dbReference>
<dbReference type="InterPro" id="IPR042099">
    <property type="entry name" value="ANL_N_sf"/>
</dbReference>
<evidence type="ECO:0000256" key="4">
    <source>
        <dbReference type="ARBA" id="ARBA00022598"/>
    </source>
</evidence>
<dbReference type="FunFam" id="3.40.50.12780:FF:000013">
    <property type="entry name" value="Long-chain-fatty-acid--AMP ligase FadD32"/>
    <property type="match status" value="1"/>
</dbReference>
<dbReference type="PANTHER" id="PTHR22754:SF32">
    <property type="entry name" value="DISCO-INTERACTING PROTEIN 2"/>
    <property type="match status" value="1"/>
</dbReference>
<name>A0A849VDV5_9GAMM</name>
<gene>
    <name evidence="8" type="ORF">HG263_05070</name>
</gene>
<dbReference type="Gene3D" id="1.10.1200.10">
    <property type="entry name" value="ACP-like"/>
    <property type="match status" value="1"/>
</dbReference>
<accession>A0A849VDV5</accession>
<dbReference type="SUPFAM" id="SSF56801">
    <property type="entry name" value="Acetyl-CoA synthetase-like"/>
    <property type="match status" value="1"/>
</dbReference>
<dbReference type="Gene3D" id="3.30.300.30">
    <property type="match status" value="1"/>
</dbReference>
<keyword evidence="5" id="KW-0276">Fatty acid metabolism</keyword>
<sequence>MGKSTHLFHNRDLIQCEANSLIDLLAVDAYNKPDQEVFHFVDDKGESVEVFDYQTLSNSISRIAKALQQIQQRNVEHQDQALIVLPQGVDFVTSFYGCMAAGIIAVPSFPPKNQLQIERLQYAIEDLGKPIVITNKTVLPLLEEQLAHLPIRWLLIEESETIAPQPLYNFKTNEQDIALLQYSSGTTGKPKGVIITNQNILDNSELIRQSFGHQEDKTRMMLWLPPHHDMGLVGGVMQGVYTGYPTMLMPTDLFLRSQFRWLKAVTDFKATTTGAPNFAFDLAVKNIRDSRLAELDLSSLQNLFCGAEPINAQTVNQFFDKFAQCGLKPEAFLPCYGMAEATLMVSGKPHSQQYKQLCVDEPLLKRGMVKAVDTPSTHSQWLVSSGKVHDSIQAKIVDPNTHIALADGQVGEIWLQGNSISPGYWQDKERTDANFGLTLAGHSETFHRTGDLGFYHKGELYITGRLKEVIIIRGANFYPQDLEFEASQAFPELKNCRSAAFSVAERGKELLVMALEVPRNVTQFDNYIKILNGRLIERFGIKADKILFLPRKTIKITSSGKLQRVAIKQAYEQESLQAYYQFNLDVQNDDNQQSRQEDTQTELDISDVASVEHWLVCKVHELTGVAMAQISPKDSLANVGLDSVLAMEILFKLEQLTGIYLAPDVLYSCNTPHLLAKQITNVASKTSKTELDPTC</sequence>
<dbReference type="Gene3D" id="3.40.50.12780">
    <property type="entry name" value="N-terminal domain of ligase-like"/>
    <property type="match status" value="1"/>
</dbReference>
<keyword evidence="6" id="KW-0443">Lipid metabolism</keyword>
<dbReference type="InterPro" id="IPR025110">
    <property type="entry name" value="AMP-bd_C"/>
</dbReference>
<dbReference type="Pfam" id="PF00550">
    <property type="entry name" value="PP-binding"/>
    <property type="match status" value="1"/>
</dbReference>
<keyword evidence="3" id="KW-0597">Phosphoprotein</keyword>
<keyword evidence="9" id="KW-1185">Reference proteome</keyword>